<dbReference type="STRING" id="103827.A0A158RC79"/>
<accession>A0A158RC79</accession>
<sequence length="684" mass="78663">MYCWRTVQQFAITIITTSRFITTYACLGGRPCPCIAVPFNYCPCTQQAAPQQSSHFAPRRHYNGYLSPPAPFPQHRPYVAQFPHQPYGAINAVPRGRVPYSQANSLSFVTYTEPRQTVFQQSLISSLHDKQALYSSIAQPLPIQAPLLPKLTATSSTTRSNETSPEIIVKKDNATRKASQIHIQSRVPQRIHQHSSQQIEVKPSQIDREMMPEDRDPENSAYQETKIPYQKITPATKKWIEQAKNRNVLILGRKLGESKTYLNELRAETTSRSELAKKMNLPAEFTRLTKKASYSGRFDLSKNHARRQHLDAERQYSVISQKMLMTPKVPIIHSRSIKMGSVDDSKFNNLQRNWNRPEMSPAIRDTSWSPNILKYEQLRKQPLDYKPKLRPYNRYENSSSDFRPTIFRGTILTPIPSAYSAVLGTNRQAMNVQEICDKRINNKSDQISEELRKNICQKQQAVMKQIGRNQISSQSGRSLTANEHDQTKKSDFWEKYCRNLDDHTRKQFQMNETLQNSSIQINKLHDGDVKMVRMSSGVNEWSENDTQNFKTYYHQKCTGRVLGRSRNETIATAARKCDELHCDAANIRLLGQGFLEVAFLEDTAGRFKDFGSHCVSRNPVDEITFADKILSINKLSARDDWLLRNPPPPSPLPRRVVLQNNRWKPTWRNRPSIPISSNSTRRLL</sequence>
<proteinExistence type="predicted"/>
<reference evidence="4" key="1">
    <citation type="submission" date="2016-04" db="UniProtKB">
        <authorList>
            <consortium name="WormBaseParasite"/>
        </authorList>
    </citation>
    <scope>IDENTIFICATION</scope>
</reference>
<evidence type="ECO:0000256" key="1">
    <source>
        <dbReference type="SAM" id="MobiDB-lite"/>
    </source>
</evidence>
<dbReference type="OrthoDB" id="5869390at2759"/>
<keyword evidence="3" id="KW-1185">Reference proteome</keyword>
<name>A0A158RC79_THECL</name>
<gene>
    <name evidence="2" type="ORF">TCLT_LOCUS6641</name>
</gene>
<evidence type="ECO:0000313" key="4">
    <source>
        <dbReference type="WBParaSite" id="TCLT_0000665201-mRNA-1"/>
    </source>
</evidence>
<evidence type="ECO:0000313" key="3">
    <source>
        <dbReference type="Proteomes" id="UP000276776"/>
    </source>
</evidence>
<dbReference type="Proteomes" id="UP000276776">
    <property type="component" value="Unassembled WGS sequence"/>
</dbReference>
<reference evidence="2 3" key="2">
    <citation type="submission" date="2018-11" db="EMBL/GenBank/DDBJ databases">
        <authorList>
            <consortium name="Pathogen Informatics"/>
        </authorList>
    </citation>
    <scope>NUCLEOTIDE SEQUENCE [LARGE SCALE GENOMIC DNA]</scope>
</reference>
<feature type="compositionally biased region" description="Polar residues" evidence="1">
    <location>
        <begin position="153"/>
        <end position="164"/>
    </location>
</feature>
<organism evidence="4">
    <name type="scientific">Thelazia callipaeda</name>
    <name type="common">Oriental eyeworm</name>
    <name type="synonym">Parasitic nematode</name>
    <dbReference type="NCBI Taxonomy" id="103827"/>
    <lineage>
        <taxon>Eukaryota</taxon>
        <taxon>Metazoa</taxon>
        <taxon>Ecdysozoa</taxon>
        <taxon>Nematoda</taxon>
        <taxon>Chromadorea</taxon>
        <taxon>Rhabditida</taxon>
        <taxon>Spirurina</taxon>
        <taxon>Spiruromorpha</taxon>
        <taxon>Thelazioidea</taxon>
        <taxon>Thelaziidae</taxon>
        <taxon>Thelazia</taxon>
    </lineage>
</organism>
<feature type="region of interest" description="Disordered" evidence="1">
    <location>
        <begin position="153"/>
        <end position="201"/>
    </location>
</feature>
<dbReference type="EMBL" id="UYYF01004432">
    <property type="protein sequence ID" value="VDN04013.1"/>
    <property type="molecule type" value="Genomic_DNA"/>
</dbReference>
<protein>
    <submittedName>
        <fullName evidence="4">ZM domain-containing protein</fullName>
    </submittedName>
</protein>
<evidence type="ECO:0000313" key="2">
    <source>
        <dbReference type="EMBL" id="VDN04013.1"/>
    </source>
</evidence>
<dbReference type="AlphaFoldDB" id="A0A158RC79"/>
<dbReference type="WBParaSite" id="TCLT_0000665201-mRNA-1">
    <property type="protein sequence ID" value="TCLT_0000665201-mRNA-1"/>
    <property type="gene ID" value="TCLT_0000665201"/>
</dbReference>
<feature type="compositionally biased region" description="Polar residues" evidence="1">
    <location>
        <begin position="176"/>
        <end position="187"/>
    </location>
</feature>